<gene>
    <name evidence="1" type="ORF">EMA8858_04192</name>
</gene>
<dbReference type="EMBL" id="CAKLPY010000011">
    <property type="protein sequence ID" value="CAH0998057.1"/>
    <property type="molecule type" value="Genomic_DNA"/>
</dbReference>
<accession>A0ABN8F3N9</accession>
<proteinExistence type="predicted"/>
<dbReference type="RefSeq" id="WP_238808864.1">
    <property type="nucleotide sequence ID" value="NZ_CAKLPY010000011.1"/>
</dbReference>
<evidence type="ECO:0008006" key="3">
    <source>
        <dbReference type="Google" id="ProtNLM"/>
    </source>
</evidence>
<reference evidence="1" key="1">
    <citation type="submission" date="2021-12" db="EMBL/GenBank/DDBJ databases">
        <authorList>
            <person name="Rodrigo-Torres L."/>
            <person name="Arahal R. D."/>
            <person name="Lucena T."/>
        </authorList>
    </citation>
    <scope>NUCLEOTIDE SEQUENCE</scope>
    <source>
        <strain evidence="1">CECT 8858</strain>
    </source>
</reference>
<comment type="caution">
    <text evidence="1">The sequence shown here is derived from an EMBL/GenBank/DDBJ whole genome shotgun (WGS) entry which is preliminary data.</text>
</comment>
<dbReference type="Proteomes" id="UP000837932">
    <property type="component" value="Unassembled WGS sequence"/>
</dbReference>
<organism evidence="1 2">
    <name type="scientific">Emticicia aquatica</name>
    <dbReference type="NCBI Taxonomy" id="1681835"/>
    <lineage>
        <taxon>Bacteria</taxon>
        <taxon>Pseudomonadati</taxon>
        <taxon>Bacteroidota</taxon>
        <taxon>Cytophagia</taxon>
        <taxon>Cytophagales</taxon>
        <taxon>Leadbetterellaceae</taxon>
        <taxon>Emticicia</taxon>
    </lineage>
</organism>
<keyword evidence="2" id="KW-1185">Reference proteome</keyword>
<name>A0ABN8F3N9_9BACT</name>
<evidence type="ECO:0000313" key="1">
    <source>
        <dbReference type="EMBL" id="CAH0998057.1"/>
    </source>
</evidence>
<protein>
    <recommendedName>
        <fullName evidence="3">Restriction endonuclease</fullName>
    </recommendedName>
</protein>
<evidence type="ECO:0000313" key="2">
    <source>
        <dbReference type="Proteomes" id="UP000837932"/>
    </source>
</evidence>
<sequence>MITLDIEKIISFYDDKKKEDHYHVSAITGVTGEDLGAGLIKHYLQSTNHDVETLNENVTIGTLKGNRLDRWILASKNGQKCLYQTEIKNWSSHSMGAKKIDKDCSLIELVERANLMYKNIWIEELKNFRDASVSKVFSKMKPPNDQAITIIPLVCFWFPINPPTNGNKLEPFFELECNSDNFQKVCIFSMSIYLRSLLNNGKKTILIEAPNIEIRVKQITSMFMN</sequence>